<evidence type="ECO:0000313" key="9">
    <source>
        <dbReference type="Proteomes" id="UP000198534"/>
    </source>
</evidence>
<dbReference type="InterPro" id="IPR045851">
    <property type="entry name" value="AMP-bd_C_sf"/>
</dbReference>
<evidence type="ECO:0000256" key="3">
    <source>
        <dbReference type="ARBA" id="ARBA00022450"/>
    </source>
</evidence>
<dbReference type="GO" id="GO:0043041">
    <property type="term" value="P:amino acid activation for nonribosomal peptide biosynthetic process"/>
    <property type="evidence" value="ECO:0007669"/>
    <property type="project" value="TreeGrafter"/>
</dbReference>
<dbReference type="Gene3D" id="3.40.50.980">
    <property type="match status" value="4"/>
</dbReference>
<dbReference type="InterPro" id="IPR020459">
    <property type="entry name" value="AMP-binding"/>
</dbReference>
<dbReference type="InterPro" id="IPR036736">
    <property type="entry name" value="ACP-like_sf"/>
</dbReference>
<dbReference type="PANTHER" id="PTHR45527">
    <property type="entry name" value="NONRIBOSOMAL PEPTIDE SYNTHETASE"/>
    <property type="match status" value="1"/>
</dbReference>
<dbReference type="NCBIfam" id="TIGR01733">
    <property type="entry name" value="AA-adenyl-dom"/>
    <property type="match status" value="2"/>
</dbReference>
<dbReference type="PRINTS" id="PR00154">
    <property type="entry name" value="AMPBINDING"/>
</dbReference>
<feature type="domain" description="Carrier" evidence="7">
    <location>
        <begin position="1810"/>
        <end position="1885"/>
    </location>
</feature>
<dbReference type="InterPro" id="IPR025110">
    <property type="entry name" value="AMP-bd_C"/>
</dbReference>
<dbReference type="Gene3D" id="1.10.1200.10">
    <property type="entry name" value="ACP-like"/>
    <property type="match status" value="2"/>
</dbReference>
<organism evidence="8 9">
    <name type="scientific">Marininema mesophilum</name>
    <dbReference type="NCBI Taxonomy" id="1048340"/>
    <lineage>
        <taxon>Bacteria</taxon>
        <taxon>Bacillati</taxon>
        <taxon>Bacillota</taxon>
        <taxon>Bacilli</taxon>
        <taxon>Bacillales</taxon>
        <taxon>Thermoactinomycetaceae</taxon>
        <taxon>Marininema</taxon>
    </lineage>
</organism>
<dbReference type="InterPro" id="IPR009081">
    <property type="entry name" value="PP-bd_ACP"/>
</dbReference>
<feature type="compositionally biased region" description="Basic and acidic residues" evidence="6">
    <location>
        <begin position="1885"/>
        <end position="1904"/>
    </location>
</feature>
<dbReference type="SMART" id="SM00823">
    <property type="entry name" value="PKS_PP"/>
    <property type="match status" value="2"/>
</dbReference>
<dbReference type="InterPro" id="IPR000873">
    <property type="entry name" value="AMP-dep_synth/lig_dom"/>
</dbReference>
<proteinExistence type="inferred from homology"/>
<evidence type="ECO:0000313" key="8">
    <source>
        <dbReference type="EMBL" id="SDX35822.1"/>
    </source>
</evidence>
<evidence type="ECO:0000256" key="6">
    <source>
        <dbReference type="SAM" id="MobiDB-lite"/>
    </source>
</evidence>
<dbReference type="Pfam" id="PF00668">
    <property type="entry name" value="Condensation"/>
    <property type="match status" value="2"/>
</dbReference>
<dbReference type="SUPFAM" id="SSF56801">
    <property type="entry name" value="Acetyl-CoA synthetase-like"/>
    <property type="match status" value="2"/>
</dbReference>
<name>A0A1H3B1K7_9BACL</name>
<dbReference type="OrthoDB" id="9765680at2"/>
<keyword evidence="4" id="KW-0597">Phosphoprotein</keyword>
<dbReference type="EMBL" id="FNNQ01000015">
    <property type="protein sequence ID" value="SDX35822.1"/>
    <property type="molecule type" value="Genomic_DNA"/>
</dbReference>
<dbReference type="STRING" id="1048340.SAMN05444487_1156"/>
<dbReference type="FunFam" id="3.40.50.980:FF:000001">
    <property type="entry name" value="Non-ribosomal peptide synthetase"/>
    <property type="match status" value="2"/>
</dbReference>
<evidence type="ECO:0000256" key="2">
    <source>
        <dbReference type="ARBA" id="ARBA00006432"/>
    </source>
</evidence>
<feature type="domain" description="Carrier" evidence="7">
    <location>
        <begin position="773"/>
        <end position="848"/>
    </location>
</feature>
<dbReference type="FunFam" id="1.10.1200.10:FF:000016">
    <property type="entry name" value="Non-ribosomal peptide synthase"/>
    <property type="match status" value="1"/>
</dbReference>
<dbReference type="InterPro" id="IPR010071">
    <property type="entry name" value="AA_adenyl_dom"/>
</dbReference>
<dbReference type="Gene3D" id="3.30.559.10">
    <property type="entry name" value="Chloramphenicol acetyltransferase-like domain"/>
    <property type="match status" value="1"/>
</dbReference>
<dbReference type="GO" id="GO:0044550">
    <property type="term" value="P:secondary metabolite biosynthetic process"/>
    <property type="evidence" value="ECO:0007669"/>
    <property type="project" value="UniProtKB-ARBA"/>
</dbReference>
<feature type="compositionally biased region" description="Basic residues" evidence="6">
    <location>
        <begin position="1905"/>
        <end position="1917"/>
    </location>
</feature>
<dbReference type="FunFam" id="2.30.38.10:FF:000001">
    <property type="entry name" value="Non-ribosomal peptide synthetase PvdI"/>
    <property type="match status" value="1"/>
</dbReference>
<protein>
    <submittedName>
        <fullName evidence="8">Fengycin family lipopeptide synthetase D</fullName>
    </submittedName>
</protein>
<dbReference type="SUPFAM" id="SSF47336">
    <property type="entry name" value="ACP-like"/>
    <property type="match status" value="2"/>
</dbReference>
<dbReference type="PROSITE" id="PS50075">
    <property type="entry name" value="CARRIER"/>
    <property type="match status" value="2"/>
</dbReference>
<dbReference type="PROSITE" id="PS00012">
    <property type="entry name" value="PHOSPHOPANTETHEINE"/>
    <property type="match status" value="1"/>
</dbReference>
<evidence type="ECO:0000256" key="4">
    <source>
        <dbReference type="ARBA" id="ARBA00022553"/>
    </source>
</evidence>
<dbReference type="Pfam" id="PF13193">
    <property type="entry name" value="AMP-binding_C"/>
    <property type="match status" value="2"/>
</dbReference>
<keyword evidence="5" id="KW-0045">Antibiotic biosynthesis</keyword>
<evidence type="ECO:0000256" key="5">
    <source>
        <dbReference type="ARBA" id="ARBA00023194"/>
    </source>
</evidence>
<dbReference type="Gene3D" id="2.30.38.10">
    <property type="entry name" value="Luciferase, Domain 3"/>
    <property type="match status" value="2"/>
</dbReference>
<dbReference type="FunFam" id="3.40.50.12780:FF:000012">
    <property type="entry name" value="Non-ribosomal peptide synthetase"/>
    <property type="match status" value="1"/>
</dbReference>
<dbReference type="GO" id="GO:0003824">
    <property type="term" value="F:catalytic activity"/>
    <property type="evidence" value="ECO:0007669"/>
    <property type="project" value="InterPro"/>
</dbReference>
<evidence type="ECO:0000259" key="7">
    <source>
        <dbReference type="PROSITE" id="PS50075"/>
    </source>
</evidence>
<dbReference type="Pfam" id="PF00550">
    <property type="entry name" value="PP-binding"/>
    <property type="match status" value="2"/>
</dbReference>
<dbReference type="GO" id="GO:0072330">
    <property type="term" value="P:monocarboxylic acid biosynthetic process"/>
    <property type="evidence" value="ECO:0007669"/>
    <property type="project" value="UniProtKB-ARBA"/>
</dbReference>
<dbReference type="PANTHER" id="PTHR45527:SF1">
    <property type="entry name" value="FATTY ACID SYNTHASE"/>
    <property type="match status" value="1"/>
</dbReference>
<dbReference type="InterPro" id="IPR020845">
    <property type="entry name" value="AMP-binding_CS"/>
</dbReference>
<dbReference type="InterPro" id="IPR006162">
    <property type="entry name" value="Ppantetheine_attach_site"/>
</dbReference>
<evidence type="ECO:0000256" key="1">
    <source>
        <dbReference type="ARBA" id="ARBA00001957"/>
    </source>
</evidence>
<dbReference type="Gene3D" id="3.30.559.30">
    <property type="entry name" value="Nonribosomal peptide synthetase, condensation domain"/>
    <property type="match status" value="2"/>
</dbReference>
<dbReference type="Proteomes" id="UP000198534">
    <property type="component" value="Unassembled WGS sequence"/>
</dbReference>
<dbReference type="FunFam" id="3.30.300.30:FF:000010">
    <property type="entry name" value="Enterobactin synthetase component F"/>
    <property type="match status" value="1"/>
</dbReference>
<accession>A0A1H3B1K7</accession>
<dbReference type="NCBIfam" id="NF003417">
    <property type="entry name" value="PRK04813.1"/>
    <property type="match status" value="2"/>
</dbReference>
<reference evidence="8 9" key="1">
    <citation type="submission" date="2016-10" db="EMBL/GenBank/DDBJ databases">
        <authorList>
            <person name="de Groot N.N."/>
        </authorList>
    </citation>
    <scope>NUCLEOTIDE SEQUENCE [LARGE SCALE GENOMIC DNA]</scope>
    <source>
        <strain evidence="8 9">DSM 45610</strain>
    </source>
</reference>
<dbReference type="InterPro" id="IPR023213">
    <property type="entry name" value="CAT-like_dom_sf"/>
</dbReference>
<sequence>MDTTTLPSTEVTKEEQFWLNKLSADMSMGSFVLHERKTGVNPAEIHQFQYSLPEELSREISALGRGSEYGIFIILVSGIQYLLSIYTRNQDVSLGIPVLQSKSGVSFQDHPLIIRQYLRSELTFKELLLEVQQNIVEANKHQRVSYDQLSKLLEKDSSTPPSLSPRTMVAMQNIQNIDFEYPSYADTIFQFNVIGEQIECKVSFKDQRKHEQLRRVLDQLNQVLLSGVRNPTGLLSEISMLSEEEKDRVLYQFNDTATEPPETRFVVELFEGQVVKTPDEIAVGFKDQQVSYKELNRKVNRIAHRLVEEGVGEGSIVGILVERSLEMPVGFLGIVKSGGAYLSIDPNYPTERIDYLLTNSNVEILLKTGDIHYDAPGHIHTIDIDKVLAKEANSPSMEENLGLTYAADGLMYILFTSGTTGEPKAAMLKRNSFVNLLTWYIREVDMENVLMMAPMSFDTAHKNLFAPLISGGCLRIIDPGIYDYHKISDDIINHQITTLNCAPSAFYPLLDYNKKSNYIKLSSLKNVVLGGESLNTKKLQPWILSTNCHCEMFNTYGPTECTDITTFYKVSHEEIRALNPVSIGKPIPHVEVYMVDSNMNPLPVGVMGELCVSGISLGRGYYKAQARTASKFVNLSTIYEKKVYKTGDLARWLPDGTIEYIGRIDHQTKIRGFRVELGEIETCMVKHPDVEEVVVISLEDSIGTQTLSAYFVADVSVPIQQLRSFLAERLPEYMVPGYITQLDQMPLTQNGKINRKKLPTTNLGATASATFVAPENEIEQRIAQIWAEVLEVKKVGLDDDFFQLGGHSLKAAAILLKVNDQLETSLHLSEIFRQPTVRELALLVSQRQELGNQSIHPTEQREYYPVSSQQKRLFILWQLEENSVAYNLPTATMIEGNLNREKLSEAIQRLMEHHESLRTSFAFAEGELVQRIHPHMENIVDFAEVKEEELEDHVQRFIQPFDLEHAPLFRVKVLQVDHKKHLLLTDAHHIIFDGISMELVMREFIRHYDGDHPVSPTLQYRDYAVWQQRMNQSELFKKNEAYWLEVFKNDVPVLQLNTDFPRQPSQHFMGDRVSIETSAELTSRLRSLAATHGTTLYMVLLSAFNTLLYKYTGQEDIAIGSPVSGRNRPGLEALMGMFVNTVVMRNFPRGDQSFNQLLAEVKENTLNALDHEDYPFELLVDQLGVQRNTERNPLFDVLFTLENEPSVIDTGELSFHKHSLETGMTQFDLSIHAFENKESISFDFQYRTALFVQETMDRMAEQFIQLLDAVSSKGDILLREVRFLPKQEEKKILIDFNTTAGDVLDQQILPDLFAEQVKRTPTSLALSYGGEELTYVELDKRANQLARYLRRKGVDKKSIVAIVAEPSLEMVIGVWAVLKSGGAYLPIDPDFPEGRVDYILQDSGCKHVLMQSQFTSRFTLEQEVLDFADEEIVQEDGSPLQLENSPEDLAYVIYTSGTTGRPKGVMVEHRQIVNQLLGLITTLEFDASFSHLLLAKFTFDVSVQQLLLPFLSGGQLFIPEKETTVDPKRLWSFIEENQVDVMGAVPAHMNALLANLDTRPRLRTIMLAGEAFTTKLYDQLQASIQAEKIVNLYGPTEATIYATCYICDGVVQGTSLPIGKPLTNYKAYILNPALHPVPIGVTGELWIGGAGVARGYRNRLELTQERFMENPFAPGERMYRTGDLVRWLPDGKIQYIGREDHQVKIKGVRIEPNEINVHLVKHPRVTDAVVIPKSTPDGDLYLCAYVVTDERMMIAELRSFLEEIVPHYMIPAHFVRLDQLPLTSSDKVDIKQLQEKTDDQYMSQGTNYTEPVTPLEKAIASIWQQILGVKQVGLHDHFFDLGGNSLTVIQVSNRLREELNIEMPVVALFRYTTIYSLAKQLQGDSREGTREAADRSQVMKESKNRLKQRMKKKRGLK</sequence>
<feature type="region of interest" description="Disordered" evidence="6">
    <location>
        <begin position="1885"/>
        <end position="1917"/>
    </location>
</feature>
<gene>
    <name evidence="8" type="ORF">SAMN05444487_1156</name>
</gene>
<dbReference type="InterPro" id="IPR001242">
    <property type="entry name" value="Condensation_dom"/>
</dbReference>
<comment type="cofactor">
    <cofactor evidence="1">
        <name>pantetheine 4'-phosphate</name>
        <dbReference type="ChEBI" id="CHEBI:47942"/>
    </cofactor>
</comment>
<dbReference type="InterPro" id="IPR020806">
    <property type="entry name" value="PKS_PP-bd"/>
</dbReference>
<dbReference type="RefSeq" id="WP_091742052.1">
    <property type="nucleotide sequence ID" value="NZ_FNNQ01000015.1"/>
</dbReference>
<dbReference type="CDD" id="cd19531">
    <property type="entry name" value="LCL_NRPS-like"/>
    <property type="match status" value="1"/>
</dbReference>
<dbReference type="FunFam" id="1.10.1200.10:FF:000005">
    <property type="entry name" value="Nonribosomal peptide synthetase 1"/>
    <property type="match status" value="1"/>
</dbReference>
<dbReference type="GO" id="GO:0008610">
    <property type="term" value="P:lipid biosynthetic process"/>
    <property type="evidence" value="ECO:0007669"/>
    <property type="project" value="UniProtKB-ARBA"/>
</dbReference>
<keyword evidence="9" id="KW-1185">Reference proteome</keyword>
<dbReference type="GO" id="GO:0017000">
    <property type="term" value="P:antibiotic biosynthetic process"/>
    <property type="evidence" value="ECO:0007669"/>
    <property type="project" value="UniProtKB-KW"/>
</dbReference>
<dbReference type="CDD" id="cd05930">
    <property type="entry name" value="A_NRPS"/>
    <property type="match status" value="2"/>
</dbReference>
<comment type="similarity">
    <text evidence="2">Belongs to the ATP-dependent AMP-binding enzyme family.</text>
</comment>
<dbReference type="Gene3D" id="3.30.300.30">
    <property type="match status" value="2"/>
</dbReference>
<dbReference type="GO" id="GO:0031177">
    <property type="term" value="F:phosphopantetheine binding"/>
    <property type="evidence" value="ECO:0007669"/>
    <property type="project" value="InterPro"/>
</dbReference>
<dbReference type="GO" id="GO:0005829">
    <property type="term" value="C:cytosol"/>
    <property type="evidence" value="ECO:0007669"/>
    <property type="project" value="TreeGrafter"/>
</dbReference>
<keyword evidence="3" id="KW-0596">Phosphopantetheine</keyword>
<dbReference type="Pfam" id="PF00501">
    <property type="entry name" value="AMP-binding"/>
    <property type="match status" value="2"/>
</dbReference>
<dbReference type="SUPFAM" id="SSF52777">
    <property type="entry name" value="CoA-dependent acyltransferases"/>
    <property type="match status" value="3"/>
</dbReference>
<dbReference type="PROSITE" id="PS00455">
    <property type="entry name" value="AMP_BINDING"/>
    <property type="match status" value="2"/>
</dbReference>